<evidence type="ECO:0000256" key="2">
    <source>
        <dbReference type="SAM" id="Phobius"/>
    </source>
</evidence>
<accession>A0ABU7D9K0</accession>
<dbReference type="Proteomes" id="UP001352852">
    <property type="component" value="Unassembled WGS sequence"/>
</dbReference>
<keyword evidence="4" id="KW-1185">Reference proteome</keyword>
<feature type="compositionally biased region" description="Polar residues" evidence="1">
    <location>
        <begin position="1"/>
        <end position="13"/>
    </location>
</feature>
<evidence type="ECO:0000313" key="3">
    <source>
        <dbReference type="EMBL" id="MED6271838.1"/>
    </source>
</evidence>
<keyword evidence="2" id="KW-0472">Membrane</keyword>
<reference evidence="3 4" key="1">
    <citation type="submission" date="2021-06" db="EMBL/GenBank/DDBJ databases">
        <authorList>
            <person name="Palmer J.M."/>
        </authorList>
    </citation>
    <scope>NUCLEOTIDE SEQUENCE [LARGE SCALE GENOMIC DNA]</scope>
    <source>
        <strain evidence="3 4">CL_MEX2019</strain>
        <tissue evidence="3">Muscle</tissue>
    </source>
</reference>
<keyword evidence="2" id="KW-0812">Transmembrane</keyword>
<keyword evidence="2" id="KW-1133">Transmembrane helix</keyword>
<feature type="region of interest" description="Disordered" evidence="1">
    <location>
        <begin position="1"/>
        <end position="43"/>
    </location>
</feature>
<gene>
    <name evidence="3" type="ORF">CHARACLAT_024361</name>
</gene>
<protein>
    <submittedName>
        <fullName evidence="3">Uncharacterized protein</fullName>
    </submittedName>
</protein>
<evidence type="ECO:0000313" key="4">
    <source>
        <dbReference type="Proteomes" id="UP001352852"/>
    </source>
</evidence>
<evidence type="ECO:0000256" key="1">
    <source>
        <dbReference type="SAM" id="MobiDB-lite"/>
    </source>
</evidence>
<sequence length="103" mass="11404">MLGRSYTTPQSGSVDGEDVGEHQRERRRHIMQSSSVADADGCGQEGSPIAICLTAVLIMDRQSRDVTIQYKTLELDRLLLLLLVLLSFPSSVLLPLLPPREEL</sequence>
<comment type="caution">
    <text evidence="3">The sequence shown here is derived from an EMBL/GenBank/DDBJ whole genome shotgun (WGS) entry which is preliminary data.</text>
</comment>
<feature type="transmembrane region" description="Helical" evidence="2">
    <location>
        <begin position="78"/>
        <end position="97"/>
    </location>
</feature>
<proteinExistence type="predicted"/>
<dbReference type="EMBL" id="JAHUTJ010019073">
    <property type="protein sequence ID" value="MED6271838.1"/>
    <property type="molecule type" value="Genomic_DNA"/>
</dbReference>
<name>A0ABU7D9K0_9TELE</name>
<organism evidence="3 4">
    <name type="scientific">Characodon lateralis</name>
    <dbReference type="NCBI Taxonomy" id="208331"/>
    <lineage>
        <taxon>Eukaryota</taxon>
        <taxon>Metazoa</taxon>
        <taxon>Chordata</taxon>
        <taxon>Craniata</taxon>
        <taxon>Vertebrata</taxon>
        <taxon>Euteleostomi</taxon>
        <taxon>Actinopterygii</taxon>
        <taxon>Neopterygii</taxon>
        <taxon>Teleostei</taxon>
        <taxon>Neoteleostei</taxon>
        <taxon>Acanthomorphata</taxon>
        <taxon>Ovalentaria</taxon>
        <taxon>Atherinomorphae</taxon>
        <taxon>Cyprinodontiformes</taxon>
        <taxon>Goodeidae</taxon>
        <taxon>Characodon</taxon>
    </lineage>
</organism>